<dbReference type="AlphaFoldDB" id="A0A830BQI4"/>
<proteinExistence type="predicted"/>
<keyword evidence="2" id="KW-1185">Reference proteome</keyword>
<accession>A0A830BQI4</accession>
<evidence type="ECO:0000313" key="2">
    <source>
        <dbReference type="Proteomes" id="UP000653305"/>
    </source>
</evidence>
<gene>
    <name evidence="1" type="ORF">PHJA_000948600</name>
</gene>
<comment type="caution">
    <text evidence="1">The sequence shown here is derived from an EMBL/GenBank/DDBJ whole genome shotgun (WGS) entry which is preliminary data.</text>
</comment>
<organism evidence="1 2">
    <name type="scientific">Phtheirospermum japonicum</name>
    <dbReference type="NCBI Taxonomy" id="374723"/>
    <lineage>
        <taxon>Eukaryota</taxon>
        <taxon>Viridiplantae</taxon>
        <taxon>Streptophyta</taxon>
        <taxon>Embryophyta</taxon>
        <taxon>Tracheophyta</taxon>
        <taxon>Spermatophyta</taxon>
        <taxon>Magnoliopsida</taxon>
        <taxon>eudicotyledons</taxon>
        <taxon>Gunneridae</taxon>
        <taxon>Pentapetalae</taxon>
        <taxon>asterids</taxon>
        <taxon>lamiids</taxon>
        <taxon>Lamiales</taxon>
        <taxon>Orobanchaceae</taxon>
        <taxon>Orobanchaceae incertae sedis</taxon>
        <taxon>Phtheirospermum</taxon>
    </lineage>
</organism>
<evidence type="ECO:0000313" key="1">
    <source>
        <dbReference type="EMBL" id="GFP88049.1"/>
    </source>
</evidence>
<protein>
    <submittedName>
        <fullName evidence="1">Uncharacterized protein</fullName>
    </submittedName>
</protein>
<dbReference type="Proteomes" id="UP000653305">
    <property type="component" value="Unassembled WGS sequence"/>
</dbReference>
<dbReference type="EMBL" id="BMAC01000160">
    <property type="protein sequence ID" value="GFP88049.1"/>
    <property type="molecule type" value="Genomic_DNA"/>
</dbReference>
<reference evidence="1" key="1">
    <citation type="submission" date="2020-07" db="EMBL/GenBank/DDBJ databases">
        <title>Ethylene signaling mediates host invasion by parasitic plants.</title>
        <authorList>
            <person name="Yoshida S."/>
        </authorList>
    </citation>
    <scope>NUCLEOTIDE SEQUENCE</scope>
    <source>
        <strain evidence="1">Okayama</strain>
    </source>
</reference>
<name>A0A830BQI4_9LAMI</name>
<sequence>MGCLPRFSSSPLCVLFVRRWFFRTPSLLKSSNTLGICSFWCWSGNWFCVHRVLLEI</sequence>